<name>A0ABM3FWH0_NEOLC</name>
<feature type="signal peptide" evidence="5">
    <location>
        <begin position="1"/>
        <end position="20"/>
    </location>
</feature>
<evidence type="ECO:0000256" key="5">
    <source>
        <dbReference type="SAM" id="SignalP"/>
    </source>
</evidence>
<dbReference type="InterPro" id="IPR029034">
    <property type="entry name" value="Cystine-knot_cytokine"/>
</dbReference>
<dbReference type="InterPro" id="IPR000072">
    <property type="entry name" value="PDGF/VEGF_dom"/>
</dbReference>
<feature type="chain" id="PRO_5045196594" evidence="5">
    <location>
        <begin position="21"/>
        <end position="147"/>
    </location>
</feature>
<evidence type="ECO:0000259" key="6">
    <source>
        <dbReference type="PROSITE" id="PS50278"/>
    </source>
</evidence>
<evidence type="ECO:0000256" key="2">
    <source>
        <dbReference type="ARBA" id="ARBA00023030"/>
    </source>
</evidence>
<keyword evidence="3" id="KW-0497">Mitogen</keyword>
<comment type="similarity">
    <text evidence="1 4">Belongs to the PDGF/VEGF growth factor family.</text>
</comment>
<evidence type="ECO:0000256" key="4">
    <source>
        <dbReference type="RuleBase" id="RU003818"/>
    </source>
</evidence>
<dbReference type="PANTHER" id="PTHR11633:SF1">
    <property type="entry name" value="LD28763P"/>
    <property type="match status" value="1"/>
</dbReference>
<keyword evidence="5" id="KW-0732">Signal</keyword>
<sequence>MKFVSSGFCIFLTALTIAHGEKILSKRNADYDVHEEIDCQTAQLGRAQTIRNSMCQVQDTLVDLKPTTGYRFMPSKVSVKRCDGNCRTGSSCEPLETRITEVYVDLKPLYSRRRMKQCAVVRVEEHVRCRCKSETTESGFVSSTPPN</sequence>
<dbReference type="Gene3D" id="2.10.90.10">
    <property type="entry name" value="Cystine-knot cytokines"/>
    <property type="match status" value="1"/>
</dbReference>
<dbReference type="Pfam" id="PF00341">
    <property type="entry name" value="PDGF"/>
    <property type="match status" value="1"/>
</dbReference>
<evidence type="ECO:0000313" key="7">
    <source>
        <dbReference type="Proteomes" id="UP000829291"/>
    </source>
</evidence>
<keyword evidence="7" id="KW-1185">Reference proteome</keyword>
<dbReference type="PROSITE" id="PS50278">
    <property type="entry name" value="PDGF_2"/>
    <property type="match status" value="1"/>
</dbReference>
<keyword evidence="2 4" id="KW-0339">Growth factor</keyword>
<gene>
    <name evidence="8" type="primary">LOC124292606</name>
</gene>
<reference evidence="8" key="1">
    <citation type="submission" date="2025-08" db="UniProtKB">
        <authorList>
            <consortium name="RefSeq"/>
        </authorList>
    </citation>
    <scope>IDENTIFICATION</scope>
    <source>
        <tissue evidence="8">Thorax and Abdomen</tissue>
    </source>
</reference>
<protein>
    <submittedName>
        <fullName evidence="8">Uncharacterized protein LOC124292606</fullName>
    </submittedName>
</protein>
<dbReference type="SUPFAM" id="SSF57501">
    <property type="entry name" value="Cystine-knot cytokines"/>
    <property type="match status" value="1"/>
</dbReference>
<dbReference type="RefSeq" id="XP_046592366.1">
    <property type="nucleotide sequence ID" value="XM_046736410.1"/>
</dbReference>
<feature type="domain" description="Platelet-derived growth factor (PDGF) family profile" evidence="6">
    <location>
        <begin position="67"/>
        <end position="136"/>
    </location>
</feature>
<organism evidence="7 8">
    <name type="scientific">Neodiprion lecontei</name>
    <name type="common">Redheaded pine sawfly</name>
    <dbReference type="NCBI Taxonomy" id="441921"/>
    <lineage>
        <taxon>Eukaryota</taxon>
        <taxon>Metazoa</taxon>
        <taxon>Ecdysozoa</taxon>
        <taxon>Arthropoda</taxon>
        <taxon>Hexapoda</taxon>
        <taxon>Insecta</taxon>
        <taxon>Pterygota</taxon>
        <taxon>Neoptera</taxon>
        <taxon>Endopterygota</taxon>
        <taxon>Hymenoptera</taxon>
        <taxon>Tenthredinoidea</taxon>
        <taxon>Diprionidae</taxon>
        <taxon>Diprioninae</taxon>
        <taxon>Neodiprion</taxon>
    </lineage>
</organism>
<evidence type="ECO:0000313" key="8">
    <source>
        <dbReference type="RefSeq" id="XP_046592366.1"/>
    </source>
</evidence>
<accession>A0ABM3FWH0</accession>
<dbReference type="SMART" id="SM00141">
    <property type="entry name" value="PDGF"/>
    <property type="match status" value="1"/>
</dbReference>
<proteinExistence type="inferred from homology"/>
<dbReference type="GeneID" id="124292606"/>
<dbReference type="Proteomes" id="UP000829291">
    <property type="component" value="Chromosome 4"/>
</dbReference>
<dbReference type="PANTHER" id="PTHR11633">
    <property type="entry name" value="PLATELET-DERIVED GROWTH FACTOR"/>
    <property type="match status" value="1"/>
</dbReference>
<evidence type="ECO:0000256" key="3">
    <source>
        <dbReference type="ARBA" id="ARBA00023246"/>
    </source>
</evidence>
<evidence type="ECO:0000256" key="1">
    <source>
        <dbReference type="ARBA" id="ARBA00006686"/>
    </source>
</evidence>